<evidence type="ECO:0000256" key="1">
    <source>
        <dbReference type="RuleBase" id="RU003513"/>
    </source>
</evidence>
<evidence type="ECO:0000259" key="2">
    <source>
        <dbReference type="Pfam" id="PF02350"/>
    </source>
</evidence>
<dbReference type="EMBL" id="FWFV01000004">
    <property type="protein sequence ID" value="SLN44081.1"/>
    <property type="molecule type" value="Genomic_DNA"/>
</dbReference>
<keyword evidence="1 3" id="KW-0413">Isomerase</keyword>
<dbReference type="STRING" id="315423.SAMN04488020_104323"/>
<dbReference type="AlphaFoldDB" id="A0A1Y5SPA7"/>
<dbReference type="InterPro" id="IPR003331">
    <property type="entry name" value="UDP_GlcNAc_Epimerase_2_dom"/>
</dbReference>
<dbReference type="CDD" id="cd03786">
    <property type="entry name" value="GTB_UDP-GlcNAc_2-Epimerase"/>
    <property type="match status" value="1"/>
</dbReference>
<comment type="similarity">
    <text evidence="1">Belongs to the UDP-N-acetylglucosamine 2-epimerase family.</text>
</comment>
<evidence type="ECO:0000313" key="4">
    <source>
        <dbReference type="Proteomes" id="UP000193870"/>
    </source>
</evidence>
<dbReference type="GO" id="GO:0016853">
    <property type="term" value="F:isomerase activity"/>
    <property type="evidence" value="ECO:0007669"/>
    <property type="project" value="UniProtKB-KW"/>
</dbReference>
<dbReference type="InterPro" id="IPR029767">
    <property type="entry name" value="WecB-like"/>
</dbReference>
<feature type="domain" description="UDP-N-acetylglucosamine 2-epimerase" evidence="2">
    <location>
        <begin position="22"/>
        <end position="355"/>
    </location>
</feature>
<dbReference type="NCBIfam" id="TIGR00236">
    <property type="entry name" value="wecB"/>
    <property type="match status" value="1"/>
</dbReference>
<dbReference type="Gene3D" id="3.40.50.2000">
    <property type="entry name" value="Glycogen Phosphorylase B"/>
    <property type="match status" value="2"/>
</dbReference>
<protein>
    <submittedName>
        <fullName evidence="3">UDP-2,3-diacetamido-2,3-dideoxy-D-glucuronate 2-epimerase</fullName>
        <ecNumber evidence="3">5.1.3.23</ecNumber>
    </submittedName>
</protein>
<gene>
    <name evidence="3" type="primary">wbpI_1</name>
    <name evidence="3" type="ORF">PAM7066_01946</name>
</gene>
<dbReference type="Proteomes" id="UP000193870">
    <property type="component" value="Unassembled WGS sequence"/>
</dbReference>
<dbReference type="PANTHER" id="PTHR43174">
    <property type="entry name" value="UDP-N-ACETYLGLUCOSAMINE 2-EPIMERASE"/>
    <property type="match status" value="1"/>
</dbReference>
<proteinExistence type="inferred from homology"/>
<dbReference type="PANTHER" id="PTHR43174:SF1">
    <property type="entry name" value="UDP-N-ACETYLGLUCOSAMINE 2-EPIMERASE"/>
    <property type="match status" value="1"/>
</dbReference>
<name>A0A1Y5SPA7_9RHOB</name>
<evidence type="ECO:0000313" key="3">
    <source>
        <dbReference type="EMBL" id="SLN44081.1"/>
    </source>
</evidence>
<dbReference type="EC" id="5.1.3.23" evidence="3"/>
<dbReference type="OrthoDB" id="9803238at2"/>
<sequence>MKICTIVGARPQFVKSAPVSRALQQIGAINEVMIHTGQHFDTNMSDIFFEELKIPSPSYNLGIDSLSHGAMTGRMLEALETTIRDERPDCVLVYGDTNSTIAAALAAAKLHIRVAHVEAGLRSFNRRMPEEINRILTDHCSDYLFTPTDAASRNLANEGIDSEKVLQVGDVMLDATIFFGDAGERHANILAEQGLSSGEYVLATIHRQDNTDDPNRLQAIFDGLSIVGRQMPVFLPLHPRTRSRLEGQGVSLGSGIMTTDPLGYLDMLALERQAAAIVTDSGGMQKEAYFQRVPCVTLRNETEWTELVETGWNRICPPMTGEAIAQAVFGAIGTQGEDVVLYGDGRASYRIAEELVSKFSA</sequence>
<keyword evidence="4" id="KW-1185">Reference proteome</keyword>
<dbReference type="SUPFAM" id="SSF53756">
    <property type="entry name" value="UDP-Glycosyltransferase/glycogen phosphorylase"/>
    <property type="match status" value="1"/>
</dbReference>
<accession>A0A1Y5SPA7</accession>
<dbReference type="Pfam" id="PF02350">
    <property type="entry name" value="Epimerase_2"/>
    <property type="match status" value="1"/>
</dbReference>
<reference evidence="3 4" key="1">
    <citation type="submission" date="2017-03" db="EMBL/GenBank/DDBJ databases">
        <authorList>
            <person name="Afonso C.L."/>
            <person name="Miller P.J."/>
            <person name="Scott M.A."/>
            <person name="Spackman E."/>
            <person name="Goraichik I."/>
            <person name="Dimitrov K.M."/>
            <person name="Suarez D.L."/>
            <person name="Swayne D.E."/>
        </authorList>
    </citation>
    <scope>NUCLEOTIDE SEQUENCE [LARGE SCALE GENOMIC DNA]</scope>
    <source>
        <strain evidence="3 4">CECT 7066</strain>
    </source>
</reference>
<organism evidence="3 4">
    <name type="scientific">Palleronia marisminoris</name>
    <dbReference type="NCBI Taxonomy" id="315423"/>
    <lineage>
        <taxon>Bacteria</taxon>
        <taxon>Pseudomonadati</taxon>
        <taxon>Pseudomonadota</taxon>
        <taxon>Alphaproteobacteria</taxon>
        <taxon>Rhodobacterales</taxon>
        <taxon>Roseobacteraceae</taxon>
        <taxon>Palleronia</taxon>
    </lineage>
</organism>